<keyword evidence="3" id="KW-1185">Reference proteome</keyword>
<feature type="compositionally biased region" description="Basic and acidic residues" evidence="1">
    <location>
        <begin position="246"/>
        <end position="255"/>
    </location>
</feature>
<feature type="compositionally biased region" description="Pro residues" evidence="1">
    <location>
        <begin position="151"/>
        <end position="165"/>
    </location>
</feature>
<sequence>MFGNSYTALVVQINGEESGQQIWKDIGAIPLVQEVERTRIWYSDLAFIVLQGDLSTIEQVRNVLIDLFNRKYGALLTRKMLCLVVCPSIAKNTFTRGRVCDEMVETVECMRLALVFHGYADILPFLTLLNPPQASPLRSPPQSVPLQAPQPQRPAPIPPMYPRPINPANAPRMAPNVQAPPRPMQNPPARPMGSVPPRPIPGVPIQMPSLSPRSVAAAPPPIANVPRPVPPHNGYLAKPLPPRPSFVREDAYPRR</sequence>
<evidence type="ECO:0000313" key="3">
    <source>
        <dbReference type="Proteomes" id="UP000078348"/>
    </source>
</evidence>
<gene>
    <name evidence="2" type="ORF">AV274_2340</name>
</gene>
<name>A0A196SHZ1_BLAHN</name>
<comment type="caution">
    <text evidence="2">The sequence shown here is derived from an EMBL/GenBank/DDBJ whole genome shotgun (WGS) entry which is preliminary data.</text>
</comment>
<evidence type="ECO:0000256" key="1">
    <source>
        <dbReference type="SAM" id="MobiDB-lite"/>
    </source>
</evidence>
<organism evidence="2 3">
    <name type="scientific">Blastocystis sp. subtype 1 (strain ATCC 50177 / NandII)</name>
    <dbReference type="NCBI Taxonomy" id="478820"/>
    <lineage>
        <taxon>Eukaryota</taxon>
        <taxon>Sar</taxon>
        <taxon>Stramenopiles</taxon>
        <taxon>Bigyra</taxon>
        <taxon>Opalozoa</taxon>
        <taxon>Opalinata</taxon>
        <taxon>Blastocystidae</taxon>
        <taxon>Blastocystis</taxon>
    </lineage>
</organism>
<reference evidence="2 3" key="1">
    <citation type="submission" date="2016-05" db="EMBL/GenBank/DDBJ databases">
        <title>Nuclear genome of Blastocystis sp. subtype 1 NandII.</title>
        <authorList>
            <person name="Gentekaki E."/>
            <person name="Curtis B."/>
            <person name="Stairs C."/>
            <person name="Eme L."/>
            <person name="Herman E."/>
            <person name="Klimes V."/>
            <person name="Arias M.C."/>
            <person name="Elias M."/>
            <person name="Hilliou F."/>
            <person name="Klute M."/>
            <person name="Malik S.-B."/>
            <person name="Pightling A."/>
            <person name="Rachubinski R."/>
            <person name="Salas D."/>
            <person name="Schlacht A."/>
            <person name="Suga H."/>
            <person name="Archibald J."/>
            <person name="Ball S.G."/>
            <person name="Clark G."/>
            <person name="Dacks J."/>
            <person name="Van Der Giezen M."/>
            <person name="Tsaousis A."/>
            <person name="Roger A."/>
        </authorList>
    </citation>
    <scope>NUCLEOTIDE SEQUENCE [LARGE SCALE GENOMIC DNA]</scope>
    <source>
        <strain evidence="3">ATCC 50177 / NandII</strain>
    </source>
</reference>
<accession>A0A196SHZ1</accession>
<dbReference type="PRINTS" id="PR01217">
    <property type="entry name" value="PRICHEXTENSN"/>
</dbReference>
<feature type="compositionally biased region" description="Pro residues" evidence="1">
    <location>
        <begin position="218"/>
        <end position="231"/>
    </location>
</feature>
<dbReference type="Proteomes" id="UP000078348">
    <property type="component" value="Unassembled WGS sequence"/>
</dbReference>
<dbReference type="OrthoDB" id="10553498at2759"/>
<feature type="compositionally biased region" description="Pro residues" evidence="1">
    <location>
        <begin position="178"/>
        <end position="202"/>
    </location>
</feature>
<feature type="region of interest" description="Disordered" evidence="1">
    <location>
        <begin position="134"/>
        <end position="255"/>
    </location>
</feature>
<dbReference type="EMBL" id="LXWW01000107">
    <property type="protein sequence ID" value="OAO15931.1"/>
    <property type="molecule type" value="Genomic_DNA"/>
</dbReference>
<protein>
    <submittedName>
        <fullName evidence="2">Uncharacterized protein</fullName>
    </submittedName>
</protein>
<evidence type="ECO:0000313" key="2">
    <source>
        <dbReference type="EMBL" id="OAO15931.1"/>
    </source>
</evidence>
<dbReference type="AlphaFoldDB" id="A0A196SHZ1"/>
<proteinExistence type="predicted"/>